<dbReference type="SUPFAM" id="SSF47413">
    <property type="entry name" value="lambda repressor-like DNA-binding domains"/>
    <property type="match status" value="1"/>
</dbReference>
<evidence type="ECO:0000256" key="3">
    <source>
        <dbReference type="ARBA" id="ARBA00023163"/>
    </source>
</evidence>
<evidence type="ECO:0000259" key="4">
    <source>
        <dbReference type="PROSITE" id="PS50932"/>
    </source>
</evidence>
<dbReference type="InterPro" id="IPR010982">
    <property type="entry name" value="Lambda_DNA-bd_dom_sf"/>
</dbReference>
<dbReference type="eggNOG" id="COG1609">
    <property type="taxonomic scope" value="Bacteria"/>
</dbReference>
<dbReference type="PROSITE" id="PS50932">
    <property type="entry name" value="HTH_LACI_2"/>
    <property type="match status" value="1"/>
</dbReference>
<dbReference type="OrthoDB" id="37081at2"/>
<dbReference type="InterPro" id="IPR028082">
    <property type="entry name" value="Peripla_BP_I"/>
</dbReference>
<dbReference type="AlphaFoldDB" id="A0A087C1H7"/>
<protein>
    <submittedName>
        <fullName evidence="5">LacI family transcription regulator</fullName>
    </submittedName>
</protein>
<dbReference type="Proteomes" id="UP000029082">
    <property type="component" value="Unassembled WGS sequence"/>
</dbReference>
<dbReference type="Gene3D" id="1.10.260.40">
    <property type="entry name" value="lambda repressor-like DNA-binding domains"/>
    <property type="match status" value="1"/>
</dbReference>
<evidence type="ECO:0000313" key="5">
    <source>
        <dbReference type="EMBL" id="KFI77127.1"/>
    </source>
</evidence>
<keyword evidence="6" id="KW-1185">Reference proteome</keyword>
<dbReference type="CDD" id="cd01392">
    <property type="entry name" value="HTH_LacI"/>
    <property type="match status" value="1"/>
</dbReference>
<dbReference type="SUPFAM" id="SSF53822">
    <property type="entry name" value="Periplasmic binding protein-like I"/>
    <property type="match status" value="1"/>
</dbReference>
<keyword evidence="1" id="KW-0805">Transcription regulation</keyword>
<comment type="caution">
    <text evidence="5">The sequence shown here is derived from an EMBL/GenBank/DDBJ whole genome shotgun (WGS) entry which is preliminary data.</text>
</comment>
<keyword evidence="3" id="KW-0804">Transcription</keyword>
<feature type="domain" description="HTH lacI-type" evidence="4">
    <location>
        <begin position="2"/>
        <end position="47"/>
    </location>
</feature>
<dbReference type="CDD" id="cd01544">
    <property type="entry name" value="PBP1_GalR"/>
    <property type="match status" value="1"/>
</dbReference>
<evidence type="ECO:0000313" key="6">
    <source>
        <dbReference type="Proteomes" id="UP000029082"/>
    </source>
</evidence>
<dbReference type="Pfam" id="PF00356">
    <property type="entry name" value="LacI"/>
    <property type="match status" value="1"/>
</dbReference>
<dbReference type="SMART" id="SM00354">
    <property type="entry name" value="HTH_LACI"/>
    <property type="match status" value="1"/>
</dbReference>
<dbReference type="Gene3D" id="3.40.50.2300">
    <property type="match status" value="1"/>
</dbReference>
<dbReference type="STRING" id="1437603.GCA_000771525_00888"/>
<dbReference type="GO" id="GO:0000976">
    <property type="term" value="F:transcription cis-regulatory region binding"/>
    <property type="evidence" value="ECO:0007669"/>
    <property type="project" value="TreeGrafter"/>
</dbReference>
<dbReference type="PANTHER" id="PTHR30146:SF149">
    <property type="entry name" value="HTH-TYPE TRANSCRIPTIONAL REGULATOR EBGR"/>
    <property type="match status" value="1"/>
</dbReference>
<dbReference type="EMBL" id="JGZE01000009">
    <property type="protein sequence ID" value="KFI77127.1"/>
    <property type="molecule type" value="Genomic_DNA"/>
</dbReference>
<accession>A0A087C1H7</accession>
<gene>
    <name evidence="5" type="ORF">BMON_1217</name>
</gene>
<evidence type="ECO:0000256" key="2">
    <source>
        <dbReference type="ARBA" id="ARBA00023125"/>
    </source>
</evidence>
<evidence type="ECO:0000256" key="1">
    <source>
        <dbReference type="ARBA" id="ARBA00023015"/>
    </source>
</evidence>
<proteinExistence type="predicted"/>
<dbReference type="GO" id="GO:0003700">
    <property type="term" value="F:DNA-binding transcription factor activity"/>
    <property type="evidence" value="ECO:0007669"/>
    <property type="project" value="TreeGrafter"/>
</dbReference>
<dbReference type="InterPro" id="IPR046335">
    <property type="entry name" value="LacI/GalR-like_sensor"/>
</dbReference>
<sequence>MATIREIAEKTGLSQATVSRVLSDDPTFSVKETTRQKILSASLEMGYESVPQYQRITIPQRIAILNNVIPDKGLQDAYFDELRSSLYRYAEAERMSVTEYHEVSDLIDERTKYAGFISIGPALFEGDLLRRLHAALPHCVFIDINPAPNLFDSVQPDLEQTILDALDALMDAGNRRIGFIGGFGNIMGDHEYPEDPRAFAFRSWAVRLGLDIDGLVLDEGPFTMDNGRMLGERLASEHANDLPDALIVAADPLAVGVLQAFSAAGILVPRDIRLISINNQEIAKYTSPALSSYDIDKDELAKAAVFMLSEALSTTHVVNRHMRISTKLVVRDSFVPSKH</sequence>
<dbReference type="GeneID" id="93095093"/>
<keyword evidence="2" id="KW-0238">DNA-binding</keyword>
<dbReference type="RefSeq" id="WP_033513634.1">
    <property type="nucleotide sequence ID" value="NZ_JDUO01000021.1"/>
</dbReference>
<name>A0A087C1H7_9BIFI</name>
<reference evidence="5 6" key="1">
    <citation type="submission" date="2014-03" db="EMBL/GenBank/DDBJ databases">
        <title>Genomics of Bifidobacteria.</title>
        <authorList>
            <person name="Ventura M."/>
            <person name="Milani C."/>
            <person name="Lugli G.A."/>
        </authorList>
    </citation>
    <scope>NUCLEOTIDE SEQUENCE [LARGE SCALE GENOMIC DNA]</scope>
    <source>
        <strain evidence="5 6">DSM 21395</strain>
    </source>
</reference>
<organism evidence="5 6">
    <name type="scientific">Bifidobacterium mongoliense DSM 21395</name>
    <dbReference type="NCBI Taxonomy" id="1437603"/>
    <lineage>
        <taxon>Bacteria</taxon>
        <taxon>Bacillati</taxon>
        <taxon>Actinomycetota</taxon>
        <taxon>Actinomycetes</taxon>
        <taxon>Bifidobacteriales</taxon>
        <taxon>Bifidobacteriaceae</taxon>
        <taxon>Bifidobacterium</taxon>
    </lineage>
</organism>
<dbReference type="Pfam" id="PF13377">
    <property type="entry name" value="Peripla_BP_3"/>
    <property type="match status" value="1"/>
</dbReference>
<dbReference type="PANTHER" id="PTHR30146">
    <property type="entry name" value="LACI-RELATED TRANSCRIPTIONAL REPRESSOR"/>
    <property type="match status" value="1"/>
</dbReference>
<dbReference type="InterPro" id="IPR000843">
    <property type="entry name" value="HTH_LacI"/>
</dbReference>